<reference evidence="2 3" key="1">
    <citation type="journal article" date="2018" name="Cell">
        <title>The Chara Genome: Secondary Complexity and Implications for Plant Terrestrialization.</title>
        <authorList>
            <person name="Nishiyama T."/>
            <person name="Sakayama H."/>
            <person name="Vries J.D."/>
            <person name="Buschmann H."/>
            <person name="Saint-Marcoux D."/>
            <person name="Ullrich K.K."/>
            <person name="Haas F.B."/>
            <person name="Vanderstraeten L."/>
            <person name="Becker D."/>
            <person name="Lang D."/>
            <person name="Vosolsobe S."/>
            <person name="Rombauts S."/>
            <person name="Wilhelmsson P.K.I."/>
            <person name="Janitza P."/>
            <person name="Kern R."/>
            <person name="Heyl A."/>
            <person name="Rumpler F."/>
            <person name="Villalobos L.I.A.C."/>
            <person name="Clay J.M."/>
            <person name="Skokan R."/>
            <person name="Toyoda A."/>
            <person name="Suzuki Y."/>
            <person name="Kagoshima H."/>
            <person name="Schijlen E."/>
            <person name="Tajeshwar N."/>
            <person name="Catarino B."/>
            <person name="Hetherington A.J."/>
            <person name="Saltykova A."/>
            <person name="Bonnot C."/>
            <person name="Breuninger H."/>
            <person name="Symeonidi A."/>
            <person name="Radhakrishnan G.V."/>
            <person name="Van Nieuwerburgh F."/>
            <person name="Deforce D."/>
            <person name="Chang C."/>
            <person name="Karol K.G."/>
            <person name="Hedrich R."/>
            <person name="Ulvskov P."/>
            <person name="Glockner G."/>
            <person name="Delwiche C.F."/>
            <person name="Petrasek J."/>
            <person name="Van de Peer Y."/>
            <person name="Friml J."/>
            <person name="Beilby M."/>
            <person name="Dolan L."/>
            <person name="Kohara Y."/>
            <person name="Sugano S."/>
            <person name="Fujiyama A."/>
            <person name="Delaux P.-M."/>
            <person name="Quint M."/>
            <person name="TheiBen G."/>
            <person name="Hagemann M."/>
            <person name="Harholt J."/>
            <person name="Dunand C."/>
            <person name="Zachgo S."/>
            <person name="Langdale J."/>
            <person name="Maumus F."/>
            <person name="Straeten D.V.D."/>
            <person name="Gould S.B."/>
            <person name="Rensing S.A."/>
        </authorList>
    </citation>
    <scope>NUCLEOTIDE SEQUENCE [LARGE SCALE GENOMIC DNA]</scope>
    <source>
        <strain evidence="2 3">S276</strain>
    </source>
</reference>
<evidence type="ECO:0000313" key="3">
    <source>
        <dbReference type="Proteomes" id="UP000265515"/>
    </source>
</evidence>
<gene>
    <name evidence="2" type="ORF">CBR_g3254</name>
</gene>
<organism evidence="2 3">
    <name type="scientific">Chara braunii</name>
    <name type="common">Braun's stonewort</name>
    <dbReference type="NCBI Taxonomy" id="69332"/>
    <lineage>
        <taxon>Eukaryota</taxon>
        <taxon>Viridiplantae</taxon>
        <taxon>Streptophyta</taxon>
        <taxon>Charophyceae</taxon>
        <taxon>Charales</taxon>
        <taxon>Characeae</taxon>
        <taxon>Chara</taxon>
    </lineage>
</organism>
<proteinExistence type="predicted"/>
<comment type="caution">
    <text evidence="2">The sequence shown here is derived from an EMBL/GenBank/DDBJ whole genome shotgun (WGS) entry which is preliminary data.</text>
</comment>
<evidence type="ECO:0000256" key="1">
    <source>
        <dbReference type="SAM" id="MobiDB-lite"/>
    </source>
</evidence>
<protein>
    <submittedName>
        <fullName evidence="2">Uncharacterized protein</fullName>
    </submittedName>
</protein>
<dbReference type="AlphaFoldDB" id="A0A388KF71"/>
<feature type="region of interest" description="Disordered" evidence="1">
    <location>
        <begin position="163"/>
        <end position="217"/>
    </location>
</feature>
<feature type="compositionally biased region" description="Basic residues" evidence="1">
    <location>
        <begin position="190"/>
        <end position="200"/>
    </location>
</feature>
<accession>A0A388KF71</accession>
<keyword evidence="3" id="KW-1185">Reference proteome</keyword>
<name>A0A388KF71_CHABU</name>
<feature type="region of interest" description="Disordered" evidence="1">
    <location>
        <begin position="280"/>
        <end position="364"/>
    </location>
</feature>
<sequence length="364" mass="38623">MRAGLFRPPPGSSCMPTRIVGHARDHQKPSGRTVRVRSAKGRAVVDGKACQWCTARAQSGRQSIRQYFISHGSNGSVCALIRRRTPAPPLRRSTLELWAPRAVPLQARQARARFCSPSSSRLLASAPSGASSTCSLVHVAVVDLHASTVHVLLRPRAHRCRVADEMAPRNASGKGRKDSGAGDGGETQKGRGHVPKSKRQRVGEASSEHTEDFQPDEVVMVDAQGTAGAMRLGFGRDGVSREQLSALKQSLVVGAAGALQRTPKAAGVVMTEVRVPRQLPAVVGQGQPRQPLTLQQTGTSGGGKTQSRQKGDATASGTRTAAADHSSRSGLAEGAAEDRVDDVRRDKGRRDEKWEGDDLTAGSP</sequence>
<dbReference type="Proteomes" id="UP000265515">
    <property type="component" value="Unassembled WGS sequence"/>
</dbReference>
<evidence type="ECO:0000313" key="2">
    <source>
        <dbReference type="EMBL" id="GBG68712.1"/>
    </source>
</evidence>
<dbReference type="EMBL" id="BFEA01000104">
    <property type="protein sequence ID" value="GBG68712.1"/>
    <property type="molecule type" value="Genomic_DNA"/>
</dbReference>
<dbReference type="Gramene" id="GBG68712">
    <property type="protein sequence ID" value="GBG68712"/>
    <property type="gene ID" value="CBR_g3254"/>
</dbReference>
<feature type="compositionally biased region" description="Basic and acidic residues" evidence="1">
    <location>
        <begin position="336"/>
        <end position="353"/>
    </location>
</feature>